<feature type="domain" description="Peptidase S24/S26A/S26B/S26C" evidence="1">
    <location>
        <begin position="104"/>
        <end position="224"/>
    </location>
</feature>
<evidence type="ECO:0000313" key="2">
    <source>
        <dbReference type="EMBL" id="PSF14156.1"/>
    </source>
</evidence>
<dbReference type="Gene3D" id="2.10.109.10">
    <property type="entry name" value="Umud Fragment, subunit A"/>
    <property type="match status" value="1"/>
</dbReference>
<dbReference type="InterPro" id="IPR039418">
    <property type="entry name" value="LexA-like"/>
</dbReference>
<name>A0A2T1KVM7_9GAMM</name>
<comment type="caution">
    <text evidence="2">The sequence shown here is derived from an EMBL/GenBank/DDBJ whole genome shotgun (WGS) entry which is preliminary data.</text>
</comment>
<protein>
    <recommendedName>
        <fullName evidence="1">Peptidase S24/S26A/S26B/S26C domain-containing protein</fullName>
    </recommendedName>
</protein>
<proteinExistence type="predicted"/>
<organism evidence="2 3">
    <name type="scientific">Marinobacter fuscus</name>
    <dbReference type="NCBI Taxonomy" id="2109942"/>
    <lineage>
        <taxon>Bacteria</taxon>
        <taxon>Pseudomonadati</taxon>
        <taxon>Pseudomonadota</taxon>
        <taxon>Gammaproteobacteria</taxon>
        <taxon>Pseudomonadales</taxon>
        <taxon>Marinobacteraceae</taxon>
        <taxon>Marinobacter</taxon>
    </lineage>
</organism>
<dbReference type="Proteomes" id="UP000239866">
    <property type="component" value="Unassembled WGS sequence"/>
</dbReference>
<dbReference type="RefSeq" id="WP_064145616.1">
    <property type="nucleotide sequence ID" value="NZ_PXNP01000006.1"/>
</dbReference>
<dbReference type="EMBL" id="PXNP01000006">
    <property type="protein sequence ID" value="PSF14156.1"/>
    <property type="molecule type" value="Genomic_DNA"/>
</dbReference>
<dbReference type="PANTHER" id="PTHR33516:SF2">
    <property type="entry name" value="LEXA REPRESSOR-RELATED"/>
    <property type="match status" value="1"/>
</dbReference>
<keyword evidence="3" id="KW-1185">Reference proteome</keyword>
<dbReference type="InterPro" id="IPR050077">
    <property type="entry name" value="LexA_repressor"/>
</dbReference>
<evidence type="ECO:0000313" key="3">
    <source>
        <dbReference type="Proteomes" id="UP000239866"/>
    </source>
</evidence>
<sequence>MDEKQTPMARYEADKMAFSQRLNAALDEMGWPVRGRIVRLKRTLREDLSEVSVGKWLKGEGLPEVKRLGELSRITGKSVQWLLTGTDTSDGNVEPQPFPVYQVPLISWVSAGEFKDCGDIPTLEEAEEITISPVRVSTRAYAVRVKGDSMVAPMGGKSYPDGTIIIVDPEVEPAPGKKVIARYGSDMTFKELVMDSGSWWLKPLNPQYPLLPVNEDVQICAVLVCSVMVE</sequence>
<dbReference type="AlphaFoldDB" id="A0A2T1KVM7"/>
<evidence type="ECO:0000259" key="1">
    <source>
        <dbReference type="Pfam" id="PF00717"/>
    </source>
</evidence>
<dbReference type="OrthoDB" id="9791537at2"/>
<dbReference type="Pfam" id="PF00717">
    <property type="entry name" value="Peptidase_S24"/>
    <property type="match status" value="1"/>
</dbReference>
<dbReference type="InterPro" id="IPR015927">
    <property type="entry name" value="Peptidase_S24_S26A/B/C"/>
</dbReference>
<dbReference type="PANTHER" id="PTHR33516">
    <property type="entry name" value="LEXA REPRESSOR"/>
    <property type="match status" value="1"/>
</dbReference>
<dbReference type="InterPro" id="IPR036286">
    <property type="entry name" value="LexA/Signal_pep-like_sf"/>
</dbReference>
<reference evidence="2 3" key="1">
    <citation type="submission" date="2018-03" db="EMBL/GenBank/DDBJ databases">
        <title>Marinobacter brunus sp. nov., a marine bacterium of Gamma-proteobacteria isolated from the surface seawater of the South China Sea.</title>
        <authorList>
            <person name="Cheng H."/>
            <person name="Wu Y.-H."/>
            <person name="Xamxidin M."/>
            <person name="Xu X.-W."/>
        </authorList>
    </citation>
    <scope>NUCLEOTIDE SEQUENCE [LARGE SCALE GENOMIC DNA]</scope>
    <source>
        <strain evidence="2 3">NH169-3</strain>
    </source>
</reference>
<dbReference type="CDD" id="cd06529">
    <property type="entry name" value="S24_LexA-like"/>
    <property type="match status" value="1"/>
</dbReference>
<gene>
    <name evidence="2" type="ORF">C7H09_00765</name>
</gene>
<dbReference type="SUPFAM" id="SSF51306">
    <property type="entry name" value="LexA/Signal peptidase"/>
    <property type="match status" value="1"/>
</dbReference>
<accession>A0A2T1KVM7</accession>